<name>R0GDV5_9BRAS</name>
<protein>
    <submittedName>
        <fullName evidence="3">Uncharacterized protein</fullName>
    </submittedName>
</protein>
<dbReference type="EMBL" id="KB870812">
    <property type="protein sequence ID" value="EOA14894.1"/>
    <property type="molecule type" value="Genomic_DNA"/>
</dbReference>
<dbReference type="AlphaFoldDB" id="R0GDV5"/>
<accession>R0GDV5</accession>
<dbReference type="Proteomes" id="UP000029121">
    <property type="component" value="Unassembled WGS sequence"/>
</dbReference>
<sequence length="111" mass="13114">MALLKLSLLGMFLLLTFVVVSSATPWTNPIRRCNDDNGNVVVDFFHCYKDLGLKDYHVSVKYLFLFFVFYLYFLFLDDHHAAEFWSIVPLGRGPKHLLSFFILFYFRSFIL</sequence>
<proteinExistence type="predicted"/>
<evidence type="ECO:0000256" key="1">
    <source>
        <dbReference type="SAM" id="Phobius"/>
    </source>
</evidence>
<feature type="chain" id="PRO_5004341853" evidence="2">
    <location>
        <begin position="24"/>
        <end position="111"/>
    </location>
</feature>
<evidence type="ECO:0000256" key="2">
    <source>
        <dbReference type="SAM" id="SignalP"/>
    </source>
</evidence>
<keyword evidence="1" id="KW-1133">Transmembrane helix</keyword>
<keyword evidence="1" id="KW-0812">Transmembrane</keyword>
<keyword evidence="1" id="KW-0472">Membrane</keyword>
<keyword evidence="4" id="KW-1185">Reference proteome</keyword>
<feature type="transmembrane region" description="Helical" evidence="1">
    <location>
        <begin position="58"/>
        <end position="76"/>
    </location>
</feature>
<keyword evidence="2" id="KW-0732">Signal</keyword>
<organism evidence="3 4">
    <name type="scientific">Capsella rubella</name>
    <dbReference type="NCBI Taxonomy" id="81985"/>
    <lineage>
        <taxon>Eukaryota</taxon>
        <taxon>Viridiplantae</taxon>
        <taxon>Streptophyta</taxon>
        <taxon>Embryophyta</taxon>
        <taxon>Tracheophyta</taxon>
        <taxon>Spermatophyta</taxon>
        <taxon>Magnoliopsida</taxon>
        <taxon>eudicotyledons</taxon>
        <taxon>Gunneridae</taxon>
        <taxon>Pentapetalae</taxon>
        <taxon>rosids</taxon>
        <taxon>malvids</taxon>
        <taxon>Brassicales</taxon>
        <taxon>Brassicaceae</taxon>
        <taxon>Camelineae</taxon>
        <taxon>Capsella</taxon>
    </lineage>
</organism>
<feature type="signal peptide" evidence="2">
    <location>
        <begin position="1"/>
        <end position="23"/>
    </location>
</feature>
<evidence type="ECO:0000313" key="4">
    <source>
        <dbReference type="Proteomes" id="UP000029121"/>
    </source>
</evidence>
<gene>
    <name evidence="3" type="ORF">CARUB_v10028223mg</name>
</gene>
<reference evidence="4" key="1">
    <citation type="journal article" date="2013" name="Nat. Genet.">
        <title>The Capsella rubella genome and the genomic consequences of rapid mating system evolution.</title>
        <authorList>
            <person name="Slotte T."/>
            <person name="Hazzouri K.M."/>
            <person name="Agren J.A."/>
            <person name="Koenig D."/>
            <person name="Maumus F."/>
            <person name="Guo Y.L."/>
            <person name="Steige K."/>
            <person name="Platts A.E."/>
            <person name="Escobar J.S."/>
            <person name="Newman L.K."/>
            <person name="Wang W."/>
            <person name="Mandakova T."/>
            <person name="Vello E."/>
            <person name="Smith L.M."/>
            <person name="Henz S.R."/>
            <person name="Steffen J."/>
            <person name="Takuno S."/>
            <person name="Brandvain Y."/>
            <person name="Coop G."/>
            <person name="Andolfatto P."/>
            <person name="Hu T.T."/>
            <person name="Blanchette M."/>
            <person name="Clark R.M."/>
            <person name="Quesneville H."/>
            <person name="Nordborg M."/>
            <person name="Gaut B.S."/>
            <person name="Lysak M.A."/>
            <person name="Jenkins J."/>
            <person name="Grimwood J."/>
            <person name="Chapman J."/>
            <person name="Prochnik S."/>
            <person name="Shu S."/>
            <person name="Rokhsar D."/>
            <person name="Schmutz J."/>
            <person name="Weigel D."/>
            <person name="Wright S.I."/>
        </authorList>
    </citation>
    <scope>NUCLEOTIDE SEQUENCE [LARGE SCALE GENOMIC DNA]</scope>
    <source>
        <strain evidence="4">cv. Monte Gargano</strain>
    </source>
</reference>
<evidence type="ECO:0000313" key="3">
    <source>
        <dbReference type="EMBL" id="EOA14894.1"/>
    </source>
</evidence>
<dbReference type="KEGG" id="crb:17875339"/>
<dbReference type="OrthoDB" id="10540316at2759"/>